<dbReference type="InterPro" id="IPR016898">
    <property type="entry name" value="Polyphosphate_phosphotransfera"/>
</dbReference>
<dbReference type="GO" id="GO:0008976">
    <property type="term" value="F:polyphosphate kinase activity"/>
    <property type="evidence" value="ECO:0007669"/>
    <property type="project" value="InterPro"/>
</dbReference>
<dbReference type="PIRSF" id="PIRSF028756">
    <property type="entry name" value="PPK2_prd"/>
    <property type="match status" value="1"/>
</dbReference>
<evidence type="ECO:0000313" key="5">
    <source>
        <dbReference type="Proteomes" id="UP000235739"/>
    </source>
</evidence>
<evidence type="ECO:0000256" key="2">
    <source>
        <dbReference type="ARBA" id="ARBA00022777"/>
    </source>
</evidence>
<accession>A0A2N7S2N7</accession>
<dbReference type="Pfam" id="PF03976">
    <property type="entry name" value="PPK2"/>
    <property type="match status" value="1"/>
</dbReference>
<dbReference type="GeneID" id="303185831"/>
<name>A0A2N7S2N7_9MICC</name>
<dbReference type="Proteomes" id="UP000235739">
    <property type="component" value="Unassembled WGS sequence"/>
</dbReference>
<dbReference type="PANTHER" id="PTHR34383:SF3">
    <property type="entry name" value="POLYPHOSPHATE:AMP PHOSPHOTRANSFERASE"/>
    <property type="match status" value="1"/>
</dbReference>
<gene>
    <name evidence="4" type="ORF">CIK84_02060</name>
</gene>
<reference evidence="4 5" key="1">
    <citation type="journal article" date="2017" name="Elife">
        <title>Extensive horizontal gene transfer in cheese-associated bacteria.</title>
        <authorList>
            <person name="Bonham K.S."/>
            <person name="Wolfe B.E."/>
            <person name="Dutton R.J."/>
        </authorList>
    </citation>
    <scope>NUCLEOTIDE SEQUENCE [LARGE SCALE GENOMIC DNA]</scope>
    <source>
        <strain evidence="4 5">JB182</strain>
    </source>
</reference>
<dbReference type="GO" id="GO:0006797">
    <property type="term" value="P:polyphosphate metabolic process"/>
    <property type="evidence" value="ECO:0007669"/>
    <property type="project" value="InterPro"/>
</dbReference>
<dbReference type="OMA" id="LAHDFLW"/>
<dbReference type="InterPro" id="IPR022300">
    <property type="entry name" value="PPK2-rel_1"/>
</dbReference>
<evidence type="ECO:0000256" key="1">
    <source>
        <dbReference type="ARBA" id="ARBA00022679"/>
    </source>
</evidence>
<dbReference type="Gene3D" id="3.40.50.300">
    <property type="entry name" value="P-loop containing nucleotide triphosphate hydrolases"/>
    <property type="match status" value="1"/>
</dbReference>
<dbReference type="PANTHER" id="PTHR34383">
    <property type="entry name" value="POLYPHOSPHATE:AMP PHOSPHOTRANSFERASE-RELATED"/>
    <property type="match status" value="1"/>
</dbReference>
<feature type="domain" description="Polyphosphate kinase-2-related" evidence="3">
    <location>
        <begin position="38"/>
        <end position="264"/>
    </location>
</feature>
<keyword evidence="2" id="KW-0418">Kinase</keyword>
<keyword evidence="1 4" id="KW-0808">Transferase</keyword>
<protein>
    <submittedName>
        <fullName evidence="4">Polyphosphate--nucleotide phosphotransferase</fullName>
    </submittedName>
</protein>
<comment type="caution">
    <text evidence="4">The sequence shown here is derived from an EMBL/GenBank/DDBJ whole genome shotgun (WGS) entry which is preliminary data.</text>
</comment>
<dbReference type="AlphaFoldDB" id="A0A2N7S2N7"/>
<organism evidence="4 5">
    <name type="scientific">Glutamicibacter arilaitensis</name>
    <dbReference type="NCBI Taxonomy" id="256701"/>
    <lineage>
        <taxon>Bacteria</taxon>
        <taxon>Bacillati</taxon>
        <taxon>Actinomycetota</taxon>
        <taxon>Actinomycetes</taxon>
        <taxon>Micrococcales</taxon>
        <taxon>Micrococcaceae</taxon>
        <taxon>Glutamicibacter</taxon>
    </lineage>
</organism>
<dbReference type="SUPFAM" id="SSF52540">
    <property type="entry name" value="P-loop containing nucleoside triphosphate hydrolases"/>
    <property type="match status" value="1"/>
</dbReference>
<evidence type="ECO:0000313" key="4">
    <source>
        <dbReference type="EMBL" id="PMQ20426.1"/>
    </source>
</evidence>
<dbReference type="InterPro" id="IPR022488">
    <property type="entry name" value="PPK2-related"/>
</dbReference>
<dbReference type="NCBIfam" id="TIGR03709">
    <property type="entry name" value="PPK2_rel_1"/>
    <property type="match status" value="1"/>
</dbReference>
<proteinExistence type="predicted"/>
<dbReference type="InterPro" id="IPR027417">
    <property type="entry name" value="P-loop_NTPase"/>
</dbReference>
<dbReference type="EMBL" id="PNQX01000001">
    <property type="protein sequence ID" value="PMQ20426.1"/>
    <property type="molecule type" value="Genomic_DNA"/>
</dbReference>
<dbReference type="RefSeq" id="WP_013349585.1">
    <property type="nucleotide sequence ID" value="NZ_JBQDJG010000048.1"/>
</dbReference>
<evidence type="ECO:0000259" key="3">
    <source>
        <dbReference type="Pfam" id="PF03976"/>
    </source>
</evidence>
<sequence length="287" mass="32189">MSAYPASLIQALRAEPGLKLSDRATKNPAWWPKDAPGDKNAAEKRLEELAPLLSDLQEQLFAASVSGGQAPAVLLILQGMDTAGKGGIVRHVLGMLDPQGVEHHAFKAPNKEEAAHDFLWRITKELPAGGLVGVFDRSHYEDVLVAKVKGFASPEVIESRYGKIVDFEKQLIEQNIHPIKVMLHISREEQYERLSERLERTDKHWKYSPGDVDDRLLWDGYQSAYETAINRTDNQSAPWNIVPADQKWKARLCVAELLLATLERIAPQWPEATFDVVKEKARLEAAK</sequence>